<feature type="signal peptide" evidence="6">
    <location>
        <begin position="1"/>
        <end position="21"/>
    </location>
</feature>
<dbReference type="InterPro" id="IPR008271">
    <property type="entry name" value="Ser/Thr_kinase_AS"/>
</dbReference>
<dbReference type="InterPro" id="IPR001245">
    <property type="entry name" value="Ser-Thr/Tyr_kinase_cat_dom"/>
</dbReference>
<dbReference type="Gene3D" id="1.10.510.10">
    <property type="entry name" value="Transferase(Phosphotransferase) domain 1"/>
    <property type="match status" value="2"/>
</dbReference>
<evidence type="ECO:0000256" key="5">
    <source>
        <dbReference type="SAM" id="MobiDB-lite"/>
    </source>
</evidence>
<name>A0AAP0HE65_9MAGN</name>
<dbReference type="SMART" id="SM00220">
    <property type="entry name" value="S_TKc"/>
    <property type="match status" value="1"/>
</dbReference>
<dbReference type="PROSITE" id="PS50927">
    <property type="entry name" value="BULB_LECTIN"/>
    <property type="match status" value="2"/>
</dbReference>
<dbReference type="GO" id="GO:0048544">
    <property type="term" value="P:recognition of pollen"/>
    <property type="evidence" value="ECO:0007669"/>
    <property type="project" value="InterPro"/>
</dbReference>
<dbReference type="PANTHER" id="PTHR32444">
    <property type="entry name" value="BULB-TYPE LECTIN DOMAIN-CONTAINING PROTEIN"/>
    <property type="match status" value="1"/>
</dbReference>
<feature type="domain" description="Apple" evidence="9">
    <location>
        <begin position="336"/>
        <end position="415"/>
    </location>
</feature>
<dbReference type="Pfam" id="PF08276">
    <property type="entry name" value="PAN_2"/>
    <property type="match status" value="2"/>
</dbReference>
<comment type="caution">
    <text evidence="10">The sequence shown here is derived from an EMBL/GenBank/DDBJ whole genome shotgun (WGS) entry which is preliminary data.</text>
</comment>
<dbReference type="PROSITE" id="PS50948">
    <property type="entry name" value="PAN"/>
    <property type="match status" value="2"/>
</dbReference>
<accession>A0AAP0HE65</accession>
<keyword evidence="11" id="KW-1185">Reference proteome</keyword>
<feature type="region of interest" description="Disordered" evidence="5">
    <location>
        <begin position="1265"/>
        <end position="1289"/>
    </location>
</feature>
<evidence type="ECO:0000313" key="10">
    <source>
        <dbReference type="EMBL" id="KAK9084988.1"/>
    </source>
</evidence>
<feature type="domain" description="Apple" evidence="9">
    <location>
        <begin position="955"/>
        <end position="1034"/>
    </location>
</feature>
<dbReference type="SUPFAM" id="SSF51110">
    <property type="entry name" value="alpha-D-mannose-specific plant lectins"/>
    <property type="match status" value="2"/>
</dbReference>
<dbReference type="Pfam" id="PF07714">
    <property type="entry name" value="PK_Tyr_Ser-Thr"/>
    <property type="match status" value="1"/>
</dbReference>
<dbReference type="SMART" id="SM00108">
    <property type="entry name" value="B_lectin"/>
    <property type="match status" value="2"/>
</dbReference>
<keyword evidence="3" id="KW-1015">Disulfide bond</keyword>
<reference evidence="10 11" key="1">
    <citation type="submission" date="2024-01" db="EMBL/GenBank/DDBJ databases">
        <title>Genome assemblies of Stephania.</title>
        <authorList>
            <person name="Yang L."/>
        </authorList>
    </citation>
    <scope>NUCLEOTIDE SEQUENCE [LARGE SCALE GENOMIC DNA]</scope>
    <source>
        <strain evidence="10">QJT</strain>
        <tissue evidence="10">Leaf</tissue>
    </source>
</reference>
<dbReference type="GO" id="GO:0005524">
    <property type="term" value="F:ATP binding"/>
    <property type="evidence" value="ECO:0007669"/>
    <property type="project" value="InterPro"/>
</dbReference>
<dbReference type="CDD" id="cd00028">
    <property type="entry name" value="B_lectin"/>
    <property type="match status" value="1"/>
</dbReference>
<keyword evidence="2" id="KW-0547">Nucleotide-binding</keyword>
<dbReference type="InterPro" id="IPR001480">
    <property type="entry name" value="Bulb-type_lectin_dom"/>
</dbReference>
<feature type="domain" description="Bulb-type lectin" evidence="8">
    <location>
        <begin position="641"/>
        <end position="765"/>
    </location>
</feature>
<dbReference type="InterPro" id="IPR000719">
    <property type="entry name" value="Prot_kinase_dom"/>
</dbReference>
<evidence type="ECO:0000259" key="8">
    <source>
        <dbReference type="PROSITE" id="PS50927"/>
    </source>
</evidence>
<gene>
    <name evidence="10" type="ORF">Sjap_025399</name>
</gene>
<feature type="domain" description="Bulb-type lectin" evidence="8">
    <location>
        <begin position="22"/>
        <end position="148"/>
    </location>
</feature>
<protein>
    <submittedName>
        <fullName evidence="10">Uncharacterized protein</fullName>
    </submittedName>
</protein>
<dbReference type="EMBL" id="JBBNAE010000011">
    <property type="protein sequence ID" value="KAK9084988.1"/>
    <property type="molecule type" value="Genomic_DNA"/>
</dbReference>
<feature type="compositionally biased region" description="Polar residues" evidence="5">
    <location>
        <begin position="1279"/>
        <end position="1289"/>
    </location>
</feature>
<feature type="domain" description="Protein kinase" evidence="7">
    <location>
        <begin position="380"/>
        <end position="665"/>
    </location>
</feature>
<evidence type="ECO:0000256" key="4">
    <source>
        <dbReference type="ARBA" id="ARBA00023180"/>
    </source>
</evidence>
<dbReference type="Pfam" id="PF00954">
    <property type="entry name" value="S_locus_glycop"/>
    <property type="match status" value="2"/>
</dbReference>
<dbReference type="Proteomes" id="UP001417504">
    <property type="component" value="Unassembled WGS sequence"/>
</dbReference>
<dbReference type="Pfam" id="PF00069">
    <property type="entry name" value="Pkinase"/>
    <property type="match status" value="1"/>
</dbReference>
<dbReference type="Pfam" id="PF01453">
    <property type="entry name" value="B_lectin"/>
    <property type="match status" value="2"/>
</dbReference>
<evidence type="ECO:0000256" key="6">
    <source>
        <dbReference type="SAM" id="SignalP"/>
    </source>
</evidence>
<organism evidence="10 11">
    <name type="scientific">Stephania japonica</name>
    <dbReference type="NCBI Taxonomy" id="461633"/>
    <lineage>
        <taxon>Eukaryota</taxon>
        <taxon>Viridiplantae</taxon>
        <taxon>Streptophyta</taxon>
        <taxon>Embryophyta</taxon>
        <taxon>Tracheophyta</taxon>
        <taxon>Spermatophyta</taxon>
        <taxon>Magnoliopsida</taxon>
        <taxon>Ranunculales</taxon>
        <taxon>Menispermaceae</taxon>
        <taxon>Menispermoideae</taxon>
        <taxon>Cissampelideae</taxon>
        <taxon>Stephania</taxon>
    </lineage>
</organism>
<proteinExistence type="predicted"/>
<feature type="chain" id="PRO_5042912158" evidence="6">
    <location>
        <begin position="22"/>
        <end position="1289"/>
    </location>
</feature>
<dbReference type="FunFam" id="2.90.10.30:FF:000003">
    <property type="entry name" value="Os04g0303100 protein"/>
    <property type="match status" value="1"/>
</dbReference>
<feature type="domain" description="Protein kinase" evidence="7">
    <location>
        <begin position="947"/>
        <end position="1259"/>
    </location>
</feature>
<evidence type="ECO:0000313" key="11">
    <source>
        <dbReference type="Proteomes" id="UP001417504"/>
    </source>
</evidence>
<keyword evidence="4" id="KW-0325">Glycoprotein</keyword>
<dbReference type="PANTHER" id="PTHR32444:SF63">
    <property type="entry name" value="G-TYPE LECTIN S-RECEPTOR-LIKE SERINE_THREONINE-PROTEIN KINASE RKS1"/>
    <property type="match status" value="1"/>
</dbReference>
<sequence>MTSFISLLLLFNFFVYQLCYAADTITHNKVLRDGDTLVSNGGIFALGFFSPGNSKQRYLGIWYNQIPGQTVVWVANRDNPINNSSSGVFKIDELGKLAIFNTNSSPNPVWSTNISSNINSSTLFYKLLDTGNLVLRDESRGDILWQSFDYPTDAFLPGMKLGFNKKTGLSWSLTSWKSPDDPSTGEFTLGMDLTGLPEMVIKKASQKIWRSGPWAGEGFEGVPGMGPNPVVNFSFVDNPDEIYYSHSYYNTNTFSRIMFDYLGFDRTLIWIESTGRWVAIRSYPDDICDSYGKCGAFGSCRPNNQPTCLCVSGFEPNDGNAADGSTGCVRKRELLCGEGDGFFKLENTKFPDTSNARVDMSLGIKECEIECRNNCSCTGFASAYVNGSGCLVWFGDLTDMREFTNGGQDFFVRVNALEIGNSTIDSKGSFTKKKLVLILCVVSCKERDFKSNYLCLLQRLMKKQILNQTRSTPLDWKMRSDIILGIARGVLYLHQDSTLTIIHRDLKASNILLDSKMNPKISDFGMARIFGGDQSQANTRRVVGTYGYMSPEYAMDGFFSIKSDVFSFGVILLEIISGKKNSGFYHEDPTMNLIKLAWELWIADTILELVDPSMGNSFREQEVVRFIQVGILCIQENAKDRPTMSDVIFMLGNETPIPSLKQPAFVLTSNPDSANAFAGSALSVNEVSITIVEGRNNPVYDSSHGVMKFDGRRNLAIFNGNATDPVWSTNSSVPIGGSSTVCKLLDSGNLVLLEQNKGGLLWQSFDHPTNTLLPGMKVGLSFKSGLNWSFTSWKSRDDPSIGNFVLSLKETMSPEIFLKKGSTLIWRSGPWNGESWSGVPLIMHFEKSFMNNPDEVSFSFSMLNTSIRSRIFMDDLGFIQRWNWVEATRRWSNDWSAPADLCDDYGKCGSFGSCKPNNALLCPCLPGFEPKYQVNWNFIDRTPTQGCVRKRALSCGNGDGFLKLEKIKLPDTSNARVDMSLGIKDCEIECRNNCSCTGYASADINRSGCLVWFGDLVDIREYTDGGQDFFVKVDAIELENSMRHSKGSFTKKKLTTLASLTDETRRKSLDWKMRYDIILGIARGVLYLHQDSRLRIIHRDLKASNVLLDSKMNPKISDFGMARIFGGDQSQANTRRVVGTYGYMSPEYAMDGLFSIKSDVFSFGVLLLEIISGKKNSSFYQEDPSMNLIKHTWELWKDGRILELVDPAIGNSFPKEVVRFIQVGILCVQEKAKDRPTMSDVIFMLRNETPIPSLKQPAFVLTSSSNSANASAGPDPSLNEMTTTIVEGR</sequence>
<dbReference type="InterPro" id="IPR003609">
    <property type="entry name" value="Pan_app"/>
</dbReference>
<dbReference type="Gene3D" id="2.90.10.10">
    <property type="entry name" value="Bulb-type lectin domain"/>
    <property type="match status" value="2"/>
</dbReference>
<dbReference type="PROSITE" id="PS00108">
    <property type="entry name" value="PROTEIN_KINASE_ST"/>
    <property type="match status" value="2"/>
</dbReference>
<dbReference type="SMART" id="SM00473">
    <property type="entry name" value="PAN_AP"/>
    <property type="match status" value="2"/>
</dbReference>
<evidence type="ECO:0000256" key="2">
    <source>
        <dbReference type="ARBA" id="ARBA00022741"/>
    </source>
</evidence>
<evidence type="ECO:0000256" key="3">
    <source>
        <dbReference type="ARBA" id="ARBA00023157"/>
    </source>
</evidence>
<evidence type="ECO:0000259" key="7">
    <source>
        <dbReference type="PROSITE" id="PS50011"/>
    </source>
</evidence>
<dbReference type="FunFam" id="2.90.10.10:FF:000005">
    <property type="entry name" value="G-type lectin S-receptor-like serine/threonine-protein kinase"/>
    <property type="match status" value="1"/>
</dbReference>
<dbReference type="InterPro" id="IPR000858">
    <property type="entry name" value="S_locus_glycoprot_dom"/>
</dbReference>
<dbReference type="CDD" id="cd01098">
    <property type="entry name" value="PAN_AP_plant"/>
    <property type="match status" value="2"/>
</dbReference>
<dbReference type="PROSITE" id="PS50011">
    <property type="entry name" value="PROTEIN_KINASE_DOM"/>
    <property type="match status" value="2"/>
</dbReference>
<dbReference type="InterPro" id="IPR036426">
    <property type="entry name" value="Bulb-type_lectin_dom_sf"/>
</dbReference>
<evidence type="ECO:0000256" key="1">
    <source>
        <dbReference type="ARBA" id="ARBA00022729"/>
    </source>
</evidence>
<dbReference type="InterPro" id="IPR011009">
    <property type="entry name" value="Kinase-like_dom_sf"/>
</dbReference>
<dbReference type="FunFam" id="1.10.510.10:FF:000060">
    <property type="entry name" value="G-type lectin S-receptor-like serine/threonine-protein kinase"/>
    <property type="match status" value="2"/>
</dbReference>
<evidence type="ECO:0000259" key="9">
    <source>
        <dbReference type="PROSITE" id="PS50948"/>
    </source>
</evidence>
<dbReference type="SUPFAM" id="SSF56112">
    <property type="entry name" value="Protein kinase-like (PK-like)"/>
    <property type="match status" value="2"/>
</dbReference>
<dbReference type="GO" id="GO:0004672">
    <property type="term" value="F:protein kinase activity"/>
    <property type="evidence" value="ECO:0007669"/>
    <property type="project" value="InterPro"/>
</dbReference>
<keyword evidence="1 6" id="KW-0732">Signal</keyword>